<dbReference type="InterPro" id="IPR004358">
    <property type="entry name" value="Sig_transdc_His_kin-like_C"/>
</dbReference>
<dbReference type="PANTHER" id="PTHR43065">
    <property type="entry name" value="SENSOR HISTIDINE KINASE"/>
    <property type="match status" value="1"/>
</dbReference>
<dbReference type="InterPro" id="IPR003594">
    <property type="entry name" value="HATPase_dom"/>
</dbReference>
<keyword evidence="5" id="KW-1133">Transmembrane helix</keyword>
<dbReference type="GO" id="GO:0000155">
    <property type="term" value="F:phosphorelay sensor kinase activity"/>
    <property type="evidence" value="ECO:0007669"/>
    <property type="project" value="InterPro"/>
</dbReference>
<proteinExistence type="predicted"/>
<protein>
    <recommendedName>
        <fullName evidence="2">histidine kinase</fullName>
        <ecNumber evidence="2">2.7.13.3</ecNumber>
    </recommendedName>
</protein>
<keyword evidence="5" id="KW-0472">Membrane</keyword>
<dbReference type="SUPFAM" id="SSF47384">
    <property type="entry name" value="Homodimeric domain of signal transducing histidine kinase"/>
    <property type="match status" value="1"/>
</dbReference>
<dbReference type="InterPro" id="IPR036097">
    <property type="entry name" value="HisK_dim/P_sf"/>
</dbReference>
<dbReference type="PRINTS" id="PR00344">
    <property type="entry name" value="BCTRLSENSOR"/>
</dbReference>
<keyword evidence="4" id="KW-0175">Coiled coil</keyword>
<name>A0A4Q1B0N1_9BACT</name>
<evidence type="ECO:0000256" key="2">
    <source>
        <dbReference type="ARBA" id="ARBA00012438"/>
    </source>
</evidence>
<dbReference type="InterPro" id="IPR003661">
    <property type="entry name" value="HisK_dim/P_dom"/>
</dbReference>
<evidence type="ECO:0000256" key="4">
    <source>
        <dbReference type="SAM" id="Coils"/>
    </source>
</evidence>
<keyword evidence="5" id="KW-0812">Transmembrane</keyword>
<dbReference type="InterPro" id="IPR036890">
    <property type="entry name" value="HATPase_C_sf"/>
</dbReference>
<comment type="caution">
    <text evidence="7">The sequence shown here is derived from an EMBL/GenBank/DDBJ whole genome shotgun (WGS) entry which is preliminary data.</text>
</comment>
<dbReference type="OrthoDB" id="9781147at2"/>
<dbReference type="EMBL" id="NXIE01000001">
    <property type="protein sequence ID" value="RXK14582.1"/>
    <property type="molecule type" value="Genomic_DNA"/>
</dbReference>
<dbReference type="SUPFAM" id="SSF55874">
    <property type="entry name" value="ATPase domain of HSP90 chaperone/DNA topoisomerase II/histidine kinase"/>
    <property type="match status" value="1"/>
</dbReference>
<evidence type="ECO:0000256" key="1">
    <source>
        <dbReference type="ARBA" id="ARBA00000085"/>
    </source>
</evidence>
<dbReference type="AlphaFoldDB" id="A0A4Q1B0N1"/>
<reference evidence="7 8" key="1">
    <citation type="submission" date="2017-09" db="EMBL/GenBank/DDBJ databases">
        <title>Genomics of the genus Arcobacter.</title>
        <authorList>
            <person name="Perez-Cataluna A."/>
            <person name="Figueras M.J."/>
            <person name="Salas-Masso N."/>
        </authorList>
    </citation>
    <scope>NUCLEOTIDE SEQUENCE [LARGE SCALE GENOMIC DNA]</scope>
    <source>
        <strain evidence="7 8">F156-34</strain>
    </source>
</reference>
<dbReference type="EC" id="2.7.13.3" evidence="2"/>
<feature type="transmembrane region" description="Helical" evidence="5">
    <location>
        <begin position="6"/>
        <end position="23"/>
    </location>
</feature>
<dbReference type="Proteomes" id="UP000289718">
    <property type="component" value="Unassembled WGS sequence"/>
</dbReference>
<evidence type="ECO:0000313" key="7">
    <source>
        <dbReference type="EMBL" id="RXK14582.1"/>
    </source>
</evidence>
<dbReference type="PROSITE" id="PS50109">
    <property type="entry name" value="HIS_KIN"/>
    <property type="match status" value="1"/>
</dbReference>
<evidence type="ECO:0000313" key="8">
    <source>
        <dbReference type="Proteomes" id="UP000289718"/>
    </source>
</evidence>
<dbReference type="Pfam" id="PF02518">
    <property type="entry name" value="HATPase_c"/>
    <property type="match status" value="1"/>
</dbReference>
<organism evidence="7 8">
    <name type="scientific">Halarcobacter mediterraneus</name>
    <dbReference type="NCBI Taxonomy" id="2023153"/>
    <lineage>
        <taxon>Bacteria</taxon>
        <taxon>Pseudomonadati</taxon>
        <taxon>Campylobacterota</taxon>
        <taxon>Epsilonproteobacteria</taxon>
        <taxon>Campylobacterales</taxon>
        <taxon>Arcobacteraceae</taxon>
        <taxon>Halarcobacter</taxon>
    </lineage>
</organism>
<feature type="coiled-coil region" evidence="4">
    <location>
        <begin position="29"/>
        <end position="60"/>
    </location>
</feature>
<dbReference type="CDD" id="cd00082">
    <property type="entry name" value="HisKA"/>
    <property type="match status" value="1"/>
</dbReference>
<dbReference type="PANTHER" id="PTHR43065:SF42">
    <property type="entry name" value="TWO-COMPONENT SENSOR PPRA"/>
    <property type="match status" value="1"/>
</dbReference>
<sequence length="305" mass="35702">MGIELISSILLLMINFILLFFLIKEKKVKKTLLKTIEENKEKIESLKIKYENKLKNEIENSKNKDKIIYQQSKLTSMKELITNLAHQWRQPLSVISVAATSLELYEKSGELKKEDLLKNCILINENAQYLSQTIENFSDMVEKRRTKKIYRIEDAMDIIQKLTATFTGMSNINLILNIKDDISIYGYKYELIQILLNILTNSKEVFEIRDIKDRYIFLDINSDEKEFTINIKDTAGGIEEKNLNKVFEPYFTTKHQEVNTGLGLYISYLIIKNNLKGKIEVSNEEFEYKNKNYKGASFFITLPRT</sequence>
<keyword evidence="3" id="KW-0597">Phosphoprotein</keyword>
<comment type="catalytic activity">
    <reaction evidence="1">
        <text>ATP + protein L-histidine = ADP + protein N-phospho-L-histidine.</text>
        <dbReference type="EC" id="2.7.13.3"/>
    </reaction>
</comment>
<evidence type="ECO:0000259" key="6">
    <source>
        <dbReference type="PROSITE" id="PS50109"/>
    </source>
</evidence>
<accession>A0A4Q1B0N1</accession>
<feature type="domain" description="Histidine kinase" evidence="6">
    <location>
        <begin position="83"/>
        <end position="305"/>
    </location>
</feature>
<evidence type="ECO:0000256" key="3">
    <source>
        <dbReference type="ARBA" id="ARBA00022553"/>
    </source>
</evidence>
<dbReference type="SMART" id="SM00387">
    <property type="entry name" value="HATPase_c"/>
    <property type="match status" value="1"/>
</dbReference>
<gene>
    <name evidence="7" type="ORF">CP965_03815</name>
</gene>
<keyword evidence="8" id="KW-1185">Reference proteome</keyword>
<dbReference type="Gene3D" id="1.10.287.130">
    <property type="match status" value="1"/>
</dbReference>
<dbReference type="InterPro" id="IPR005467">
    <property type="entry name" value="His_kinase_dom"/>
</dbReference>
<evidence type="ECO:0000256" key="5">
    <source>
        <dbReference type="SAM" id="Phobius"/>
    </source>
</evidence>
<dbReference type="Gene3D" id="3.30.565.10">
    <property type="entry name" value="Histidine kinase-like ATPase, C-terminal domain"/>
    <property type="match status" value="1"/>
</dbReference>